<dbReference type="RefSeq" id="WP_086970865.1">
    <property type="nucleotide sequence ID" value="NZ_FCOJ02000033.1"/>
</dbReference>
<evidence type="ECO:0000313" key="1">
    <source>
        <dbReference type="EMBL" id="SAK71565.1"/>
    </source>
</evidence>
<dbReference type="STRING" id="1777143.AWB82_04347"/>
<gene>
    <name evidence="1" type="ORF">AWB82_04347</name>
</gene>
<comment type="caution">
    <text evidence="1">The sequence shown here is derived from an EMBL/GenBank/DDBJ whole genome shotgun (WGS) entry which is preliminary data.</text>
</comment>
<name>A0A158BNC7_9BURK</name>
<sequence>MSARSSADQPECSRCRHWADDRALLEKRIAGLASFGSAYGASVGKSRLCLRHDRLTMPRDCCVAFVEFIARAAPDAPHRA</sequence>
<keyword evidence="2" id="KW-1185">Reference proteome</keyword>
<accession>A0A158BNC7</accession>
<reference evidence="1" key="1">
    <citation type="submission" date="2016-01" db="EMBL/GenBank/DDBJ databases">
        <authorList>
            <person name="Peeters C."/>
        </authorList>
    </citation>
    <scope>NUCLEOTIDE SEQUENCE [LARGE SCALE GENOMIC DNA]</scope>
    <source>
        <strain evidence="1">LMG 29325</strain>
    </source>
</reference>
<proteinExistence type="predicted"/>
<evidence type="ECO:0000313" key="2">
    <source>
        <dbReference type="Proteomes" id="UP000054596"/>
    </source>
</evidence>
<organism evidence="1 2">
    <name type="scientific">Caballeronia glebae</name>
    <dbReference type="NCBI Taxonomy" id="1777143"/>
    <lineage>
        <taxon>Bacteria</taxon>
        <taxon>Pseudomonadati</taxon>
        <taxon>Pseudomonadota</taxon>
        <taxon>Betaproteobacteria</taxon>
        <taxon>Burkholderiales</taxon>
        <taxon>Burkholderiaceae</taxon>
        <taxon>Caballeronia</taxon>
    </lineage>
</organism>
<dbReference type="Proteomes" id="UP000054596">
    <property type="component" value="Unassembled WGS sequence"/>
</dbReference>
<dbReference type="AlphaFoldDB" id="A0A158BNC7"/>
<dbReference type="OrthoDB" id="1495534at2"/>
<protein>
    <submittedName>
        <fullName evidence="1">Uncharacterized protein</fullName>
    </submittedName>
</protein>
<dbReference type="EMBL" id="FCOJ02000033">
    <property type="protein sequence ID" value="SAK71565.1"/>
    <property type="molecule type" value="Genomic_DNA"/>
</dbReference>